<keyword evidence="3" id="KW-1185">Reference proteome</keyword>
<evidence type="ECO:0000313" key="2">
    <source>
        <dbReference type="EMBL" id="KAK7602581.1"/>
    </source>
</evidence>
<dbReference type="Proteomes" id="UP001367676">
    <property type="component" value="Unassembled WGS sequence"/>
</dbReference>
<dbReference type="AlphaFoldDB" id="A0AAN9TTH0"/>
<evidence type="ECO:0000313" key="3">
    <source>
        <dbReference type="Proteomes" id="UP001367676"/>
    </source>
</evidence>
<organism evidence="2 3">
    <name type="scientific">Parthenolecanium corni</name>
    <dbReference type="NCBI Taxonomy" id="536013"/>
    <lineage>
        <taxon>Eukaryota</taxon>
        <taxon>Metazoa</taxon>
        <taxon>Ecdysozoa</taxon>
        <taxon>Arthropoda</taxon>
        <taxon>Hexapoda</taxon>
        <taxon>Insecta</taxon>
        <taxon>Pterygota</taxon>
        <taxon>Neoptera</taxon>
        <taxon>Paraneoptera</taxon>
        <taxon>Hemiptera</taxon>
        <taxon>Sternorrhyncha</taxon>
        <taxon>Coccoidea</taxon>
        <taxon>Coccidae</taxon>
        <taxon>Parthenolecanium</taxon>
    </lineage>
</organism>
<gene>
    <name evidence="2" type="ORF">V9T40_008170</name>
</gene>
<name>A0AAN9TTH0_9HEMI</name>
<comment type="caution">
    <text evidence="2">The sequence shown here is derived from an EMBL/GenBank/DDBJ whole genome shotgun (WGS) entry which is preliminary data.</text>
</comment>
<reference evidence="2 3" key="1">
    <citation type="submission" date="2024-03" db="EMBL/GenBank/DDBJ databases">
        <title>Adaptation during the transition from Ophiocordyceps entomopathogen to insect associate is accompanied by gene loss and intensified selection.</title>
        <authorList>
            <person name="Ward C.M."/>
            <person name="Onetto C.A."/>
            <person name="Borneman A.R."/>
        </authorList>
    </citation>
    <scope>NUCLEOTIDE SEQUENCE [LARGE SCALE GENOMIC DNA]</scope>
    <source>
        <strain evidence="2">AWRI1</strain>
        <tissue evidence="2">Single Adult Female</tissue>
    </source>
</reference>
<evidence type="ECO:0000256" key="1">
    <source>
        <dbReference type="SAM" id="MobiDB-lite"/>
    </source>
</evidence>
<sequence>MLRSILGIRLKDKVRVETIRQKINAADIGWDVRKLKCNHAGHLATETDSGSKIFYEWTPLESRRGAHPPGGEMKSPSDLAHFGRELPKTEQTGKGWWKPMPGIGRTRQHGGLPESRARVQGV</sequence>
<accession>A0AAN9TTH0</accession>
<feature type="region of interest" description="Disordered" evidence="1">
    <location>
        <begin position="61"/>
        <end position="80"/>
    </location>
</feature>
<feature type="region of interest" description="Disordered" evidence="1">
    <location>
        <begin position="85"/>
        <end position="122"/>
    </location>
</feature>
<dbReference type="EMBL" id="JBBCAQ010000008">
    <property type="protein sequence ID" value="KAK7602581.1"/>
    <property type="molecule type" value="Genomic_DNA"/>
</dbReference>
<protein>
    <submittedName>
        <fullName evidence="2">Uncharacterized protein</fullName>
    </submittedName>
</protein>
<proteinExistence type="predicted"/>